<dbReference type="InParanoid" id="A0A2T3A982"/>
<reference evidence="2 3" key="1">
    <citation type="journal article" date="2018" name="Mycol. Prog.">
        <title>Coniella lustricola, a new species from submerged detritus.</title>
        <authorList>
            <person name="Raudabaugh D.B."/>
            <person name="Iturriaga T."/>
            <person name="Carver A."/>
            <person name="Mondo S."/>
            <person name="Pangilinan J."/>
            <person name="Lipzen A."/>
            <person name="He G."/>
            <person name="Amirebrahimi M."/>
            <person name="Grigoriev I.V."/>
            <person name="Miller A.N."/>
        </authorList>
    </citation>
    <scope>NUCLEOTIDE SEQUENCE [LARGE SCALE GENOMIC DNA]</scope>
    <source>
        <strain evidence="2 3">B22-T-1</strain>
    </source>
</reference>
<evidence type="ECO:0000313" key="2">
    <source>
        <dbReference type="EMBL" id="PSR87088.1"/>
    </source>
</evidence>
<gene>
    <name evidence="2" type="ORF">BD289DRAFT_432836</name>
</gene>
<dbReference type="Proteomes" id="UP000241462">
    <property type="component" value="Unassembled WGS sequence"/>
</dbReference>
<protein>
    <recommendedName>
        <fullName evidence="4">Secreted protein</fullName>
    </recommendedName>
</protein>
<evidence type="ECO:0008006" key="4">
    <source>
        <dbReference type="Google" id="ProtNLM"/>
    </source>
</evidence>
<evidence type="ECO:0000256" key="1">
    <source>
        <dbReference type="SAM" id="SignalP"/>
    </source>
</evidence>
<keyword evidence="3" id="KW-1185">Reference proteome</keyword>
<organism evidence="2 3">
    <name type="scientific">Coniella lustricola</name>
    <dbReference type="NCBI Taxonomy" id="2025994"/>
    <lineage>
        <taxon>Eukaryota</taxon>
        <taxon>Fungi</taxon>
        <taxon>Dikarya</taxon>
        <taxon>Ascomycota</taxon>
        <taxon>Pezizomycotina</taxon>
        <taxon>Sordariomycetes</taxon>
        <taxon>Sordariomycetidae</taxon>
        <taxon>Diaporthales</taxon>
        <taxon>Schizoparmaceae</taxon>
        <taxon>Coniella</taxon>
    </lineage>
</organism>
<feature type="signal peptide" evidence="1">
    <location>
        <begin position="1"/>
        <end position="36"/>
    </location>
</feature>
<feature type="chain" id="PRO_5015783971" description="Secreted protein" evidence="1">
    <location>
        <begin position="37"/>
        <end position="101"/>
    </location>
</feature>
<accession>A0A2T3A982</accession>
<sequence length="101" mass="11296">MNRRPCKSRPFLSPSLLGPCLLFCLLCLGSSPLTQGLPLTVDKLFSGIVTLHKRLEHHAIYVIKWRQRRVHGEWSSTSICCHGRPAFTTTAAPLTCRPLIS</sequence>
<dbReference type="EMBL" id="KZ678433">
    <property type="protein sequence ID" value="PSR87088.1"/>
    <property type="molecule type" value="Genomic_DNA"/>
</dbReference>
<proteinExistence type="predicted"/>
<keyword evidence="1" id="KW-0732">Signal</keyword>
<name>A0A2T3A982_9PEZI</name>
<dbReference type="AlphaFoldDB" id="A0A2T3A982"/>
<evidence type="ECO:0000313" key="3">
    <source>
        <dbReference type="Proteomes" id="UP000241462"/>
    </source>
</evidence>